<protein>
    <recommendedName>
        <fullName evidence="5 14">Dol-P-Glc:Glc(2)Man(9)GlcNAc(2)-PP-Dol alpha-1,2-glucosyltransferase</fullName>
        <ecNumber evidence="4 14">2.4.1.256</ecNumber>
    </recommendedName>
</protein>
<comment type="caution">
    <text evidence="14">Lacks conserved residue(s) required for the propagation of feature annotation.</text>
</comment>
<dbReference type="GO" id="GO:0106073">
    <property type="term" value="F:dolichyl pyrophosphate Glc2Man9GlcNAc2 alpha-1,2-glucosyltransferase activity"/>
    <property type="evidence" value="ECO:0007669"/>
    <property type="project" value="UniProtKB-UniRule"/>
</dbReference>
<dbReference type="PIRSF" id="PIRSF028810">
    <property type="entry name" value="Alpha1_2_glucosyltferase_Alg10"/>
    <property type="match status" value="1"/>
</dbReference>
<keyword evidence="10 14" id="KW-1133">Transmembrane helix</keyword>
<dbReference type="EC" id="2.4.1.256" evidence="4 14"/>
<feature type="transmembrane region" description="Helical" evidence="14">
    <location>
        <begin position="425"/>
        <end position="444"/>
    </location>
</feature>
<reference evidence="15" key="1">
    <citation type="submission" date="2021-08" db="EMBL/GenBank/DDBJ databases">
        <title>WGS assembly of Ceratopteris richardii.</title>
        <authorList>
            <person name="Marchant D.B."/>
            <person name="Chen G."/>
            <person name="Jenkins J."/>
            <person name="Shu S."/>
            <person name="Leebens-Mack J."/>
            <person name="Grimwood J."/>
            <person name="Schmutz J."/>
            <person name="Soltis P."/>
            <person name="Soltis D."/>
            <person name="Chen Z.-H."/>
        </authorList>
    </citation>
    <scope>NUCLEOTIDE SEQUENCE</scope>
    <source>
        <strain evidence="15">Whitten #5841</strain>
        <tissue evidence="15">Leaf</tissue>
    </source>
</reference>
<evidence type="ECO:0000256" key="10">
    <source>
        <dbReference type="ARBA" id="ARBA00022989"/>
    </source>
</evidence>
<comment type="caution">
    <text evidence="15">The sequence shown here is derived from an EMBL/GenBank/DDBJ whole genome shotgun (WGS) entry which is preliminary data.</text>
</comment>
<comment type="catalytic activity">
    <reaction evidence="13">
        <text>an alpha-D-Glc-(1-&gt;3)-alpha-D-Glc-(1-&gt;3)-alpha-D-Man-(1-&gt;2)-alpha-D-Man-(1-&gt;2)-alpha-D-Man-(1-&gt;3)-[alpha-D-Man-(1-&gt;2)-alpha-D-Man-(1-&gt;3)-[alpha-D-Man-(1-&gt;2)-alpha-D-Man-(1-&gt;6)]-alpha-D-Man-(1-&gt;6)]-beta-D-Man-(1-&gt;4)-beta-D-GlcNAc-(1-&gt;4)-alpha-D-GlcNAc-diphospho-di-trans,poly-cis-dolichol + a di-trans,poly-cis-dolichyl beta-D-glucosyl phosphate = a alpha-D-Glc-(1-&gt;2)-alpha-D-Glc-(1-&gt;3)-alpha-D-Glc-(1-&gt;3)-alpha-D-Man-(1-&gt;2)-alpha-D-Man-(1-&gt;2)-alpha-D-Man-(1-&gt;3)-[alpha-D-Man-(1-&gt;2)-alpha-D-Man-(1-&gt;3)-[alpha-D-Man-(1-&gt;2)-alpha-D-Man-(1-&gt;6)]-alpha-D-Man-(1-&gt;6)]-beta-D-Man-(1-&gt;4)-beta-D-GlcNAc-(1-&gt;4)-alpha-D-GlcNAc-diphospho-di-trans,poly-cis-dolichol + a di-trans,poly-cis-dolichyl phosphate + H(+)</text>
        <dbReference type="Rhea" id="RHEA:29543"/>
        <dbReference type="Rhea" id="RHEA-COMP:19498"/>
        <dbReference type="Rhea" id="RHEA-COMP:19502"/>
        <dbReference type="Rhea" id="RHEA-COMP:19512"/>
        <dbReference type="Rhea" id="RHEA-COMP:19522"/>
        <dbReference type="ChEBI" id="CHEBI:15378"/>
        <dbReference type="ChEBI" id="CHEBI:57525"/>
        <dbReference type="ChEBI" id="CHEBI:57683"/>
        <dbReference type="ChEBI" id="CHEBI:132522"/>
        <dbReference type="ChEBI" id="CHEBI:132523"/>
        <dbReference type="EC" id="2.4.1.256"/>
    </reaction>
    <physiologicalReaction direction="left-to-right" evidence="13">
        <dbReference type="Rhea" id="RHEA:29544"/>
    </physiologicalReaction>
</comment>
<sequence>MLTLLARHWFSDPQVMSRILLCFAVVALSFPVSFLVDRIVSDPYMDEIFHIPQMQQYCKGNFQSWDPMITTPPGLYMISYIYSLIVHFGMGTSLWPDSCSPSVLRHVNIFFSVICAILIREISLHLEPQMDPILASLKALALSCHPLHWFFTFLFYTDVGSTTAVLATYFASLKRAYWISALMSLVAISFRQTNVVWTFFVLCVSILDFLYGECSGGAKLRLSVDKPLNQKLVRVAKKEYRTSGQVQGNGKKLFDIEDLLGEVLFILQHGWQKRVALMRQFFPFILPFLCFATFLVYNGSIVLGAKEAHKVSPHFTQLLYFSAFALLAMAPIHMDPFFIWTNLFSLFKFIHGRRGCFLIVLGGIVSCIHFFSFAHPYLVSDNRHYTFYMWRKIINVRWYSKYLLAIVYLYSWWSIFRLLGKKRNIWLMVFFGAVAAVLVPAPLIELRYYTIPLYIIALHTPLTLQNGYLAWMLLLLQNMCVNAVTMYIFLYRPFVTHSWNGPQRFIW</sequence>
<organism evidence="15 16">
    <name type="scientific">Ceratopteris richardii</name>
    <name type="common">Triangle waterfern</name>
    <dbReference type="NCBI Taxonomy" id="49495"/>
    <lineage>
        <taxon>Eukaryota</taxon>
        <taxon>Viridiplantae</taxon>
        <taxon>Streptophyta</taxon>
        <taxon>Embryophyta</taxon>
        <taxon>Tracheophyta</taxon>
        <taxon>Polypodiopsida</taxon>
        <taxon>Polypodiidae</taxon>
        <taxon>Polypodiales</taxon>
        <taxon>Pteridineae</taxon>
        <taxon>Pteridaceae</taxon>
        <taxon>Parkerioideae</taxon>
        <taxon>Ceratopteris</taxon>
    </lineage>
</organism>
<dbReference type="Proteomes" id="UP000825935">
    <property type="component" value="Chromosome 3"/>
</dbReference>
<dbReference type="OMA" id="VWDSKIT"/>
<dbReference type="EMBL" id="CM035408">
    <property type="protein sequence ID" value="KAH7442514.1"/>
    <property type="molecule type" value="Genomic_DNA"/>
</dbReference>
<dbReference type="PANTHER" id="PTHR12989:SF10">
    <property type="entry name" value="DOL-P-GLC:GLC(2)MAN(9)GLCNAC(2)-PP-DOL ALPHA-1,2-GLUCOSYLTRANSFERASE-RELATED"/>
    <property type="match status" value="1"/>
</dbReference>
<evidence type="ECO:0000256" key="2">
    <source>
        <dbReference type="ARBA" id="ARBA00004922"/>
    </source>
</evidence>
<evidence type="ECO:0000313" key="15">
    <source>
        <dbReference type="EMBL" id="KAH7442514.1"/>
    </source>
</evidence>
<feature type="transmembrane region" description="Helical" evidence="14">
    <location>
        <begin position="356"/>
        <end position="378"/>
    </location>
</feature>
<evidence type="ECO:0000256" key="13">
    <source>
        <dbReference type="ARBA" id="ARBA00048064"/>
    </source>
</evidence>
<comment type="pathway">
    <text evidence="2">Protein modification; protein glycosylation.</text>
</comment>
<comment type="function">
    <text evidence="12">Dol-P-Glc:Glc(2)Man(9)GlcNAc(2)-PP-Dol alpha-1,2-glucosyltransferase that operates in the biosynthetic pathway of dolichol-linked oligosaccharides, the glycan precursors employed in protein asparagine (N)-glycosylation. The assembly of dolichol-linked oligosaccharides begins on the cytosolic side of the endoplasmic reticulum membrane and finishes in its lumen. The sequential addition of sugars to dolichol pyrophosphate produces dolichol-linked oligosaccharides containing fourteen sugars, including two GlcNAcs, nine mannoses and three glucoses. Once assembled, the oligosaccharide is transferred from the lipid to nascent proteins by oligosaccharyltransferases. In the lumen of the endoplasmic reticulum, adds the third and last glucose residue from dolichyl phosphate glucose (Dol-P-Glc) onto the lipid-linked oligosaccharide intermediate Glc(2)Man(9)GlcNAc(2)-PP-Dol to produce Glc(3)Man(9)GlcNAc(2)-PP-Dol.</text>
</comment>
<feature type="transmembrane region" description="Helical" evidence="14">
    <location>
        <begin position="74"/>
        <end position="95"/>
    </location>
</feature>
<gene>
    <name evidence="15" type="ORF">KP509_03G092100</name>
</gene>
<keyword evidence="8 14" id="KW-0812">Transmembrane</keyword>
<dbReference type="Pfam" id="PF04922">
    <property type="entry name" value="DIE2_ALG10"/>
    <property type="match status" value="1"/>
</dbReference>
<evidence type="ECO:0000256" key="14">
    <source>
        <dbReference type="PIRNR" id="PIRNR028810"/>
    </source>
</evidence>
<feature type="transmembrane region" description="Helical" evidence="14">
    <location>
        <begin position="468"/>
        <end position="490"/>
    </location>
</feature>
<accession>A0A8T2V993</accession>
<evidence type="ECO:0000256" key="5">
    <source>
        <dbReference type="ARBA" id="ARBA00018512"/>
    </source>
</evidence>
<keyword evidence="16" id="KW-1185">Reference proteome</keyword>
<proteinExistence type="inferred from homology"/>
<evidence type="ECO:0000313" key="16">
    <source>
        <dbReference type="Proteomes" id="UP000825935"/>
    </source>
</evidence>
<feature type="transmembrane region" description="Helical" evidence="14">
    <location>
        <begin position="146"/>
        <end position="168"/>
    </location>
</feature>
<dbReference type="PANTHER" id="PTHR12989">
    <property type="entry name" value="ALPHA-1,2-GLUCOSYLTRANSFERASE ALG10"/>
    <property type="match status" value="1"/>
</dbReference>
<evidence type="ECO:0000256" key="9">
    <source>
        <dbReference type="ARBA" id="ARBA00022824"/>
    </source>
</evidence>
<evidence type="ECO:0000256" key="4">
    <source>
        <dbReference type="ARBA" id="ARBA00011967"/>
    </source>
</evidence>
<feature type="transmembrane region" description="Helical" evidence="14">
    <location>
        <begin position="318"/>
        <end position="344"/>
    </location>
</feature>
<evidence type="ECO:0000256" key="7">
    <source>
        <dbReference type="ARBA" id="ARBA00022679"/>
    </source>
</evidence>
<dbReference type="AlphaFoldDB" id="A0A8T2V993"/>
<comment type="similarity">
    <text evidence="3 14">Belongs to the ALG10 glucosyltransferase family.</text>
</comment>
<evidence type="ECO:0000256" key="12">
    <source>
        <dbReference type="ARBA" id="ARBA00044727"/>
    </source>
</evidence>
<evidence type="ECO:0000256" key="6">
    <source>
        <dbReference type="ARBA" id="ARBA00022676"/>
    </source>
</evidence>
<dbReference type="InterPro" id="IPR016900">
    <property type="entry name" value="Alg10"/>
</dbReference>
<dbReference type="GO" id="GO:0005789">
    <property type="term" value="C:endoplasmic reticulum membrane"/>
    <property type="evidence" value="ECO:0007669"/>
    <property type="project" value="UniProtKB-SubCell"/>
</dbReference>
<comment type="subcellular location">
    <subcellularLocation>
        <location evidence="1">Endoplasmic reticulum membrane</location>
        <topology evidence="1">Multi-pass membrane protein</topology>
    </subcellularLocation>
</comment>
<keyword evidence="11 14" id="KW-0472">Membrane</keyword>
<evidence type="ECO:0000256" key="8">
    <source>
        <dbReference type="ARBA" id="ARBA00022692"/>
    </source>
</evidence>
<feature type="transmembrane region" description="Helical" evidence="14">
    <location>
        <begin position="107"/>
        <end position="126"/>
    </location>
</feature>
<evidence type="ECO:0000256" key="3">
    <source>
        <dbReference type="ARBA" id="ARBA00010600"/>
    </source>
</evidence>
<name>A0A8T2V993_CERRI</name>
<feature type="transmembrane region" description="Helical" evidence="14">
    <location>
        <begin position="398"/>
        <end position="418"/>
    </location>
</feature>
<dbReference type="GO" id="GO:0006488">
    <property type="term" value="P:dolichol-linked oligosaccharide biosynthetic process"/>
    <property type="evidence" value="ECO:0007669"/>
    <property type="project" value="UniProtKB-UniRule"/>
</dbReference>
<feature type="transmembrane region" description="Helical" evidence="14">
    <location>
        <begin position="281"/>
        <end position="298"/>
    </location>
</feature>
<keyword evidence="9" id="KW-0256">Endoplasmic reticulum</keyword>
<evidence type="ECO:0000256" key="1">
    <source>
        <dbReference type="ARBA" id="ARBA00004477"/>
    </source>
</evidence>
<keyword evidence="6 14" id="KW-0328">Glycosyltransferase</keyword>
<keyword evidence="7" id="KW-0808">Transferase</keyword>
<evidence type="ECO:0000256" key="11">
    <source>
        <dbReference type="ARBA" id="ARBA00023136"/>
    </source>
</evidence>
<dbReference type="OrthoDB" id="4769at2759"/>